<feature type="transmembrane region" description="Helical" evidence="1">
    <location>
        <begin position="103"/>
        <end position="130"/>
    </location>
</feature>
<comment type="caution">
    <text evidence="3">The sequence shown here is derived from an EMBL/GenBank/DDBJ whole genome shotgun (WGS) entry which is preliminary data.</text>
</comment>
<evidence type="ECO:0000313" key="4">
    <source>
        <dbReference type="Proteomes" id="UP000651156"/>
    </source>
</evidence>
<keyword evidence="4" id="KW-1185">Reference proteome</keyword>
<dbReference type="PANTHER" id="PTHR36109:SF2">
    <property type="entry name" value="MEMBRANE PROTEIN"/>
    <property type="match status" value="1"/>
</dbReference>
<dbReference type="GO" id="GO:0016301">
    <property type="term" value="F:kinase activity"/>
    <property type="evidence" value="ECO:0007669"/>
    <property type="project" value="UniProtKB-KW"/>
</dbReference>
<keyword evidence="3" id="KW-0808">Transferase</keyword>
<feature type="domain" description="General stress protein 17M-like" evidence="2">
    <location>
        <begin position="10"/>
        <end position="83"/>
    </location>
</feature>
<keyword evidence="3" id="KW-0418">Kinase</keyword>
<dbReference type="RefSeq" id="WP_193933970.1">
    <property type="nucleotide sequence ID" value="NZ_CAWPMZ010000094.1"/>
</dbReference>
<evidence type="ECO:0000259" key="2">
    <source>
        <dbReference type="Pfam" id="PF11181"/>
    </source>
</evidence>
<evidence type="ECO:0000256" key="1">
    <source>
        <dbReference type="SAM" id="Phobius"/>
    </source>
</evidence>
<keyword evidence="1" id="KW-0812">Transmembrane</keyword>
<organism evidence="3 4">
    <name type="scientific">Gloeocapsopsis crepidinum LEGE 06123</name>
    <dbReference type="NCBI Taxonomy" id="588587"/>
    <lineage>
        <taxon>Bacteria</taxon>
        <taxon>Bacillati</taxon>
        <taxon>Cyanobacteriota</taxon>
        <taxon>Cyanophyceae</taxon>
        <taxon>Oscillatoriophycideae</taxon>
        <taxon>Chroococcales</taxon>
        <taxon>Chroococcaceae</taxon>
        <taxon>Gloeocapsopsis</taxon>
    </lineage>
</organism>
<dbReference type="EMBL" id="JADEWN010000058">
    <property type="protein sequence ID" value="MBE9192547.1"/>
    <property type="molecule type" value="Genomic_DNA"/>
</dbReference>
<dbReference type="Pfam" id="PF11181">
    <property type="entry name" value="YflT"/>
    <property type="match status" value="1"/>
</dbReference>
<gene>
    <name evidence="3" type="ORF">IQ230_19775</name>
</gene>
<feature type="transmembrane region" description="Helical" evidence="1">
    <location>
        <begin position="68"/>
        <end position="91"/>
    </location>
</feature>
<sequence length="227" mass="23451">MVNDIKRRAIGVFSSYLDAEQAISELRDRGFSMDKISIIARDEATQDEIAGIDVNDTFDNKAGEGATAGALTGGVLGGITGLLVGLGSLVVPGVGPVLFAGEVASALTAALAGGAVGTVTGGLLGALLGLGIPEERAKIYNQRVASGGYLVIVDGTTQDIINAESILMNRGIQEFGIYEIPATTGIQTSIADATNEVTHSTEYSEPSTSNITNNDPNVVIIDRREQI</sequence>
<reference evidence="3 4" key="1">
    <citation type="submission" date="2020-10" db="EMBL/GenBank/DDBJ databases">
        <authorList>
            <person name="Castelo-Branco R."/>
            <person name="Eusebio N."/>
            <person name="Adriana R."/>
            <person name="Vieira A."/>
            <person name="Brugerolle De Fraissinette N."/>
            <person name="Rezende De Castro R."/>
            <person name="Schneider M.P."/>
            <person name="Vasconcelos V."/>
            <person name="Leao P.N."/>
        </authorList>
    </citation>
    <scope>NUCLEOTIDE SEQUENCE [LARGE SCALE GENOMIC DNA]</scope>
    <source>
        <strain evidence="3 4">LEGE 06123</strain>
    </source>
</reference>
<proteinExistence type="predicted"/>
<keyword evidence="1" id="KW-1133">Transmembrane helix</keyword>
<protein>
    <submittedName>
        <fullName evidence="3">Signal transduction histidine kinase LytS</fullName>
    </submittedName>
</protein>
<dbReference type="InterPro" id="IPR052948">
    <property type="entry name" value="Low_temp-induced_all0457"/>
</dbReference>
<dbReference type="PANTHER" id="PTHR36109">
    <property type="entry name" value="MEMBRANE PROTEIN-RELATED"/>
    <property type="match status" value="1"/>
</dbReference>
<name>A0ABR9UW76_9CHRO</name>
<dbReference type="Proteomes" id="UP000651156">
    <property type="component" value="Unassembled WGS sequence"/>
</dbReference>
<dbReference type="InterPro" id="IPR025889">
    <property type="entry name" value="GSP17M-like_dom"/>
</dbReference>
<accession>A0ABR9UW76</accession>
<keyword evidence="1" id="KW-0472">Membrane</keyword>
<evidence type="ECO:0000313" key="3">
    <source>
        <dbReference type="EMBL" id="MBE9192547.1"/>
    </source>
</evidence>